<evidence type="ECO:0000313" key="2">
    <source>
        <dbReference type="Proteomes" id="UP000317171"/>
    </source>
</evidence>
<gene>
    <name evidence="1" type="ORF">Pan241w_53750</name>
</gene>
<evidence type="ECO:0000313" key="1">
    <source>
        <dbReference type="EMBL" id="QDT45255.1"/>
    </source>
</evidence>
<sequence length="38" mass="4563">MLEYVLFFIYYHEKVTYHERVGASHRFLNQVTELTNGG</sequence>
<proteinExistence type="predicted"/>
<reference evidence="1 2" key="1">
    <citation type="submission" date="2019-02" db="EMBL/GenBank/DDBJ databases">
        <title>Deep-cultivation of Planctomycetes and their phenomic and genomic characterization uncovers novel biology.</title>
        <authorList>
            <person name="Wiegand S."/>
            <person name="Jogler M."/>
            <person name="Boedeker C."/>
            <person name="Pinto D."/>
            <person name="Vollmers J."/>
            <person name="Rivas-Marin E."/>
            <person name="Kohn T."/>
            <person name="Peeters S.H."/>
            <person name="Heuer A."/>
            <person name="Rast P."/>
            <person name="Oberbeckmann S."/>
            <person name="Bunk B."/>
            <person name="Jeske O."/>
            <person name="Meyerdierks A."/>
            <person name="Storesund J.E."/>
            <person name="Kallscheuer N."/>
            <person name="Luecker S."/>
            <person name="Lage O.M."/>
            <person name="Pohl T."/>
            <person name="Merkel B.J."/>
            <person name="Hornburger P."/>
            <person name="Mueller R.-W."/>
            <person name="Bruemmer F."/>
            <person name="Labrenz M."/>
            <person name="Spormann A.M."/>
            <person name="Op den Camp H."/>
            <person name="Overmann J."/>
            <person name="Amann R."/>
            <person name="Jetten M.S.M."/>
            <person name="Mascher T."/>
            <person name="Medema M.H."/>
            <person name="Devos D.P."/>
            <person name="Kaster A.-K."/>
            <person name="Ovreas L."/>
            <person name="Rohde M."/>
            <person name="Galperin M.Y."/>
            <person name="Jogler C."/>
        </authorList>
    </citation>
    <scope>NUCLEOTIDE SEQUENCE [LARGE SCALE GENOMIC DNA]</scope>
    <source>
        <strain evidence="1 2">Pan241w</strain>
    </source>
</reference>
<dbReference type="EMBL" id="CP036269">
    <property type="protein sequence ID" value="QDT45255.1"/>
    <property type="molecule type" value="Genomic_DNA"/>
</dbReference>
<keyword evidence="2" id="KW-1185">Reference proteome</keyword>
<dbReference type="AlphaFoldDB" id="A0A517RMZ7"/>
<organism evidence="1 2">
    <name type="scientific">Gimesia alba</name>
    <dbReference type="NCBI Taxonomy" id="2527973"/>
    <lineage>
        <taxon>Bacteria</taxon>
        <taxon>Pseudomonadati</taxon>
        <taxon>Planctomycetota</taxon>
        <taxon>Planctomycetia</taxon>
        <taxon>Planctomycetales</taxon>
        <taxon>Planctomycetaceae</taxon>
        <taxon>Gimesia</taxon>
    </lineage>
</organism>
<dbReference type="Proteomes" id="UP000317171">
    <property type="component" value="Chromosome"/>
</dbReference>
<dbReference type="KEGG" id="gaz:Pan241w_53750"/>
<name>A0A517RMZ7_9PLAN</name>
<accession>A0A517RMZ7</accession>
<protein>
    <submittedName>
        <fullName evidence="1">Uncharacterized protein</fullName>
    </submittedName>
</protein>